<comment type="function">
    <text evidence="5">Specifically methylates the pseudouridine at position 1915 (m3Psi1915) in 23S rRNA.</text>
</comment>
<dbReference type="SUPFAM" id="SSF75217">
    <property type="entry name" value="alpha/beta knot"/>
    <property type="match status" value="1"/>
</dbReference>
<dbReference type="PANTHER" id="PTHR33603:SF1">
    <property type="entry name" value="RIBOSOMAL RNA LARGE SUBUNIT METHYLTRANSFERASE H"/>
    <property type="match status" value="1"/>
</dbReference>
<feature type="binding site" evidence="5">
    <location>
        <position position="70"/>
    </location>
    <ligand>
        <name>S-adenosyl-L-methionine</name>
        <dbReference type="ChEBI" id="CHEBI:59789"/>
    </ligand>
</feature>
<evidence type="ECO:0000256" key="3">
    <source>
        <dbReference type="ARBA" id="ARBA00022691"/>
    </source>
</evidence>
<dbReference type="PIRSF" id="PIRSF004505">
    <property type="entry name" value="MT_bac"/>
    <property type="match status" value="1"/>
</dbReference>
<keyword evidence="5" id="KW-0963">Cytoplasm</keyword>
<keyword evidence="1 5" id="KW-0489">Methyltransferase</keyword>
<comment type="caution">
    <text evidence="5">Lacks conserved residue(s) required for the propagation of feature annotation.</text>
</comment>
<dbReference type="Gene3D" id="3.40.1280.10">
    <property type="match status" value="1"/>
</dbReference>
<dbReference type="EMBL" id="QWGA01000003">
    <property type="protein sequence ID" value="RIJ31168.1"/>
    <property type="molecule type" value="Genomic_DNA"/>
</dbReference>
<evidence type="ECO:0000313" key="7">
    <source>
        <dbReference type="Proteomes" id="UP000265845"/>
    </source>
</evidence>
<reference evidence="6 7" key="1">
    <citation type="submission" date="2018-08" db="EMBL/GenBank/DDBJ databases">
        <title>Henriciella mobilis sp. nov., isolated from seawater.</title>
        <authorList>
            <person name="Cheng H."/>
            <person name="Wu Y.-H."/>
            <person name="Xu X.-W."/>
            <person name="Guo L.-L."/>
        </authorList>
    </citation>
    <scope>NUCLEOTIDE SEQUENCE [LARGE SCALE GENOMIC DNA]</scope>
    <source>
        <strain evidence="6 7">CCUG67844</strain>
    </source>
</reference>
<dbReference type="CDD" id="cd18081">
    <property type="entry name" value="RlmH-like"/>
    <property type="match status" value="1"/>
</dbReference>
<dbReference type="Pfam" id="PF02590">
    <property type="entry name" value="SPOUT_MTase"/>
    <property type="match status" value="1"/>
</dbReference>
<dbReference type="EC" id="2.1.1.177" evidence="5"/>
<proteinExistence type="inferred from homology"/>
<sequence length="154" mass="17014">MRISIIAVGRIKKGPERDLFDDYIDRFRKAGRQLGFRSADLIEVDSSGGLDAEADRILAKIPAGARTIRLDEFGEQYTSTAFSSLLANERDRGLPDLCFLIGGAEGYGAAVREAVPHTMAFGVQTWPHRFVRVMLAEQLYRAASLEAGLPYHKA</sequence>
<keyword evidence="3 5" id="KW-0949">S-adenosyl-L-methionine</keyword>
<dbReference type="GO" id="GO:0070038">
    <property type="term" value="F:rRNA (pseudouridine-N3-)-methyltransferase activity"/>
    <property type="evidence" value="ECO:0007669"/>
    <property type="project" value="UniProtKB-UniRule"/>
</dbReference>
<evidence type="ECO:0000256" key="4">
    <source>
        <dbReference type="ARBA" id="ARBA00038303"/>
    </source>
</evidence>
<dbReference type="Proteomes" id="UP000265845">
    <property type="component" value="Unassembled WGS sequence"/>
</dbReference>
<name>A0A399RIS9_9PROT</name>
<comment type="subunit">
    <text evidence="5">Homodimer.</text>
</comment>
<protein>
    <recommendedName>
        <fullName evidence="5">Ribosomal RNA large subunit methyltransferase H</fullName>
        <ecNumber evidence="5">2.1.1.177</ecNumber>
    </recommendedName>
    <alternativeName>
        <fullName evidence="5">23S rRNA (pseudouridine1915-N3)-methyltransferase</fullName>
    </alternativeName>
    <alternativeName>
        <fullName evidence="5">23S rRNA m3Psi1915 methyltransferase</fullName>
    </alternativeName>
    <alternativeName>
        <fullName evidence="5">rRNA (pseudouridine-N3-)-methyltransferase RlmH</fullName>
    </alternativeName>
</protein>
<organism evidence="6 7">
    <name type="scientific">Henriciella algicola</name>
    <dbReference type="NCBI Taxonomy" id="1608422"/>
    <lineage>
        <taxon>Bacteria</taxon>
        <taxon>Pseudomonadati</taxon>
        <taxon>Pseudomonadota</taxon>
        <taxon>Alphaproteobacteria</taxon>
        <taxon>Hyphomonadales</taxon>
        <taxon>Hyphomonadaceae</taxon>
        <taxon>Henriciella</taxon>
    </lineage>
</organism>
<comment type="catalytic activity">
    <reaction evidence="5">
        <text>pseudouridine(1915) in 23S rRNA + S-adenosyl-L-methionine = N(3)-methylpseudouridine(1915) in 23S rRNA + S-adenosyl-L-homocysteine + H(+)</text>
        <dbReference type="Rhea" id="RHEA:42752"/>
        <dbReference type="Rhea" id="RHEA-COMP:10221"/>
        <dbReference type="Rhea" id="RHEA-COMP:10222"/>
        <dbReference type="ChEBI" id="CHEBI:15378"/>
        <dbReference type="ChEBI" id="CHEBI:57856"/>
        <dbReference type="ChEBI" id="CHEBI:59789"/>
        <dbReference type="ChEBI" id="CHEBI:65314"/>
        <dbReference type="ChEBI" id="CHEBI:74486"/>
        <dbReference type="EC" id="2.1.1.177"/>
    </reaction>
</comment>
<evidence type="ECO:0000256" key="2">
    <source>
        <dbReference type="ARBA" id="ARBA00022679"/>
    </source>
</evidence>
<comment type="subcellular location">
    <subcellularLocation>
        <location evidence="5">Cytoplasm</location>
    </subcellularLocation>
</comment>
<evidence type="ECO:0000256" key="1">
    <source>
        <dbReference type="ARBA" id="ARBA00022603"/>
    </source>
</evidence>
<dbReference type="NCBIfam" id="NF000989">
    <property type="entry name" value="PRK00103.2-3"/>
    <property type="match status" value="1"/>
</dbReference>
<gene>
    <name evidence="5 6" type="primary">rlmH</name>
    <name evidence="6" type="ORF">D1222_02575</name>
</gene>
<dbReference type="OrthoDB" id="9806643at2"/>
<comment type="caution">
    <text evidence="6">The sequence shown here is derived from an EMBL/GenBank/DDBJ whole genome shotgun (WGS) entry which is preliminary data.</text>
</comment>
<dbReference type="InterPro" id="IPR029028">
    <property type="entry name" value="Alpha/beta_knot_MTases"/>
</dbReference>
<dbReference type="InterPro" id="IPR029026">
    <property type="entry name" value="tRNA_m1G_MTases_N"/>
</dbReference>
<dbReference type="PANTHER" id="PTHR33603">
    <property type="entry name" value="METHYLTRANSFERASE"/>
    <property type="match status" value="1"/>
</dbReference>
<dbReference type="RefSeq" id="WP_119452669.1">
    <property type="nucleotide sequence ID" value="NZ_QWGA01000003.1"/>
</dbReference>
<evidence type="ECO:0000256" key="5">
    <source>
        <dbReference type="HAMAP-Rule" id="MF_00658"/>
    </source>
</evidence>
<dbReference type="GO" id="GO:0005737">
    <property type="term" value="C:cytoplasm"/>
    <property type="evidence" value="ECO:0007669"/>
    <property type="project" value="UniProtKB-SubCell"/>
</dbReference>
<dbReference type="InterPro" id="IPR003742">
    <property type="entry name" value="RlmH-like"/>
</dbReference>
<accession>A0A399RIS9</accession>
<keyword evidence="5" id="KW-0698">rRNA processing</keyword>
<dbReference type="HAMAP" id="MF_00658">
    <property type="entry name" value="23SrRNA_methyltr_H"/>
    <property type="match status" value="1"/>
</dbReference>
<dbReference type="AlphaFoldDB" id="A0A399RIS9"/>
<keyword evidence="7" id="KW-1185">Reference proteome</keyword>
<keyword evidence="2 5" id="KW-0808">Transferase</keyword>
<evidence type="ECO:0000313" key="6">
    <source>
        <dbReference type="EMBL" id="RIJ31168.1"/>
    </source>
</evidence>
<comment type="similarity">
    <text evidence="4 5">Belongs to the RNA methyltransferase RlmH family.</text>
</comment>
<feature type="binding site" evidence="5">
    <location>
        <position position="102"/>
    </location>
    <ligand>
        <name>S-adenosyl-L-methionine</name>
        <dbReference type="ChEBI" id="CHEBI:59789"/>
    </ligand>
</feature>